<evidence type="ECO:0000259" key="1">
    <source>
        <dbReference type="Pfam" id="PF05699"/>
    </source>
</evidence>
<keyword evidence="3" id="KW-1185">Reference proteome</keyword>
<dbReference type="Proteomes" id="UP001159427">
    <property type="component" value="Unassembled WGS sequence"/>
</dbReference>
<accession>A0ABN8PJI1</accession>
<proteinExistence type="predicted"/>
<dbReference type="EMBL" id="CALNXI010000845">
    <property type="protein sequence ID" value="CAH3142941.1"/>
    <property type="molecule type" value="Genomic_DNA"/>
</dbReference>
<dbReference type="InterPro" id="IPR008906">
    <property type="entry name" value="HATC_C_dom"/>
</dbReference>
<feature type="domain" description="HAT C-terminal dimerisation" evidence="1">
    <location>
        <begin position="33"/>
        <end position="78"/>
    </location>
</feature>
<organism evidence="2 3">
    <name type="scientific">Porites evermanni</name>
    <dbReference type="NCBI Taxonomy" id="104178"/>
    <lineage>
        <taxon>Eukaryota</taxon>
        <taxon>Metazoa</taxon>
        <taxon>Cnidaria</taxon>
        <taxon>Anthozoa</taxon>
        <taxon>Hexacorallia</taxon>
        <taxon>Scleractinia</taxon>
        <taxon>Fungiina</taxon>
        <taxon>Poritidae</taxon>
        <taxon>Porites</taxon>
    </lineage>
</organism>
<comment type="caution">
    <text evidence="2">The sequence shown here is derived from an EMBL/GenBank/DDBJ whole genome shotgun (WGS) entry which is preliminary data.</text>
</comment>
<dbReference type="Pfam" id="PF05699">
    <property type="entry name" value="Dimer_Tnp_hAT"/>
    <property type="match status" value="1"/>
</dbReference>
<evidence type="ECO:0000313" key="3">
    <source>
        <dbReference type="Proteomes" id="UP001159427"/>
    </source>
</evidence>
<protein>
    <recommendedName>
        <fullName evidence="1">HAT C-terminal dimerisation domain-containing protein</fullName>
    </recommendedName>
</protein>
<sequence length="112" mass="12863">MYVSFRRVRGLGYMTFPEMLETMHENDLFDMLPVFSNAVHILGVIPFTLCSAERSFSVLHRLKTYLRSTMGNNRDNIALINIEKAYANSVVNNDMDRIIAIFGSQNGKDSYF</sequence>
<gene>
    <name evidence="2" type="ORF">PEVE_00042668</name>
</gene>
<name>A0ABN8PJI1_9CNID</name>
<reference evidence="2 3" key="1">
    <citation type="submission" date="2022-05" db="EMBL/GenBank/DDBJ databases">
        <authorList>
            <consortium name="Genoscope - CEA"/>
            <person name="William W."/>
        </authorList>
    </citation>
    <scope>NUCLEOTIDE SEQUENCE [LARGE SCALE GENOMIC DNA]</scope>
</reference>
<evidence type="ECO:0000313" key="2">
    <source>
        <dbReference type="EMBL" id="CAH3142941.1"/>
    </source>
</evidence>